<dbReference type="Proteomes" id="UP000294664">
    <property type="component" value="Unassembled WGS sequence"/>
</dbReference>
<sequence>MTSLDPVRPAAPLPLFYQSPTLLRIQEHAALGVRRAANFHFAAGAAALPLVASEFAFAGRSYPIVFANDDGAMPLAVTGMETGQNLFVDADGGWRTGTYIPGYVRRYPFIGMTAEAGGPTMLGIDVASDRVLPEGGADADLLFDAAGSATAAGQAAMALCDAYAGDHIRTQAFAQALKANGLLEERSAQVSYADAGKAVVQGFQVVNEAAFRALPGPVVVEFHAKGWLDLIVLHLASQLSWQLLLDAASARRQTPALNA</sequence>
<name>A0A4R3LMV5_9HYPH</name>
<dbReference type="InterPro" id="IPR010836">
    <property type="entry name" value="SapC"/>
</dbReference>
<evidence type="ECO:0000313" key="1">
    <source>
        <dbReference type="EMBL" id="TCT01652.1"/>
    </source>
</evidence>
<proteinExistence type="predicted"/>
<evidence type="ECO:0000313" key="2">
    <source>
        <dbReference type="Proteomes" id="UP000294664"/>
    </source>
</evidence>
<gene>
    <name evidence="1" type="ORF">EDC64_1173</name>
</gene>
<keyword evidence="2" id="KW-1185">Reference proteome</keyword>
<dbReference type="AlphaFoldDB" id="A0A4R3LMV5"/>
<protein>
    <submittedName>
        <fullName evidence="1">SapC protein</fullName>
    </submittedName>
</protein>
<dbReference type="RefSeq" id="WP_132034890.1">
    <property type="nucleotide sequence ID" value="NZ_SMAI01000017.1"/>
</dbReference>
<dbReference type="EMBL" id="SMAI01000017">
    <property type="protein sequence ID" value="TCT01652.1"/>
    <property type="molecule type" value="Genomic_DNA"/>
</dbReference>
<dbReference type="Pfam" id="PF07277">
    <property type="entry name" value="SapC"/>
    <property type="match status" value="1"/>
</dbReference>
<accession>A0A4R3LMV5</accession>
<dbReference type="OrthoDB" id="9806524at2"/>
<comment type="caution">
    <text evidence="1">The sequence shown here is derived from an EMBL/GenBank/DDBJ whole genome shotgun (WGS) entry which is preliminary data.</text>
</comment>
<organism evidence="1 2">
    <name type="scientific">Aquabacter spiritensis</name>
    <dbReference type="NCBI Taxonomy" id="933073"/>
    <lineage>
        <taxon>Bacteria</taxon>
        <taxon>Pseudomonadati</taxon>
        <taxon>Pseudomonadota</taxon>
        <taxon>Alphaproteobacteria</taxon>
        <taxon>Hyphomicrobiales</taxon>
        <taxon>Xanthobacteraceae</taxon>
        <taxon>Aquabacter</taxon>
    </lineage>
</organism>
<reference evidence="1 2" key="1">
    <citation type="submission" date="2019-03" db="EMBL/GenBank/DDBJ databases">
        <title>Genomic Encyclopedia of Type Strains, Phase IV (KMG-IV): sequencing the most valuable type-strain genomes for metagenomic binning, comparative biology and taxonomic classification.</title>
        <authorList>
            <person name="Goeker M."/>
        </authorList>
    </citation>
    <scope>NUCLEOTIDE SEQUENCE [LARGE SCALE GENOMIC DNA]</scope>
    <source>
        <strain evidence="1 2">DSM 9035</strain>
    </source>
</reference>